<gene>
    <name evidence="2" type="ORF">OIK40_13455</name>
</gene>
<reference evidence="2 3" key="1">
    <citation type="submission" date="2022-10" db="EMBL/GenBank/DDBJ databases">
        <title>Erythrobacter sp. sf7 Genome sequencing.</title>
        <authorList>
            <person name="Park S."/>
        </authorList>
    </citation>
    <scope>NUCLEOTIDE SEQUENCE [LARGE SCALE GENOMIC DNA]</scope>
    <source>
        <strain evidence="3">sf7</strain>
    </source>
</reference>
<feature type="transmembrane region" description="Helical" evidence="1">
    <location>
        <begin position="225"/>
        <end position="245"/>
    </location>
</feature>
<dbReference type="PANTHER" id="PTHR32251">
    <property type="entry name" value="3-OXO-5-ALPHA-STEROID 4-DEHYDROGENASE"/>
    <property type="match status" value="1"/>
</dbReference>
<sequence length="297" mass="32322">MSFKHAARSLLVVLVASTIGLVFAWFAGSGSVMLAGFPAVFTCALLAFGVNWLAYVPAALFRSDRFYDTTGAITYLTVIVAACAAAQDAHGQLDPAALAVAGMVAAWTIRLGSFLFTRIHAAGGTDVRFEKIKVNPPRFLVAWTLQACWVIFTASAALIIITAPEPRPLDAFFWAGATLWAVGFAFEVIADEQKRRFKADPANRSRFITSGLWAWSQHPNYFGEITLWTGILVIALPSLSGWGWLAVLSPLFVTLLLTKVSGINLLDAIAEKRWGDDPAWQAYRRTTAVLFPKPPAK</sequence>
<dbReference type="PANTHER" id="PTHR32251:SF17">
    <property type="entry name" value="STEROID 5-ALPHA REDUCTASE C-TERMINAL DOMAIN-CONTAINING PROTEIN"/>
    <property type="match status" value="1"/>
</dbReference>
<keyword evidence="3" id="KW-1185">Reference proteome</keyword>
<feature type="transmembrane region" description="Helical" evidence="1">
    <location>
        <begin position="172"/>
        <end position="190"/>
    </location>
</feature>
<dbReference type="PROSITE" id="PS50244">
    <property type="entry name" value="S5A_REDUCTASE"/>
    <property type="match status" value="1"/>
</dbReference>
<dbReference type="Pfam" id="PF06966">
    <property type="entry name" value="DUF1295"/>
    <property type="match status" value="1"/>
</dbReference>
<feature type="transmembrane region" description="Helical" evidence="1">
    <location>
        <begin position="140"/>
        <end position="160"/>
    </location>
</feature>
<feature type="transmembrane region" description="Helical" evidence="1">
    <location>
        <begin position="7"/>
        <end position="26"/>
    </location>
</feature>
<protein>
    <submittedName>
        <fullName evidence="2">DUF1295 domain-containing protein</fullName>
    </submittedName>
</protein>
<organism evidence="2 3">
    <name type="scientific">Erythrobacter fulvus</name>
    <dbReference type="NCBI Taxonomy" id="2987523"/>
    <lineage>
        <taxon>Bacteria</taxon>
        <taxon>Pseudomonadati</taxon>
        <taxon>Pseudomonadota</taxon>
        <taxon>Alphaproteobacteria</taxon>
        <taxon>Sphingomonadales</taxon>
        <taxon>Erythrobacteraceae</taxon>
        <taxon>Erythrobacter/Porphyrobacter group</taxon>
        <taxon>Erythrobacter</taxon>
    </lineage>
</organism>
<evidence type="ECO:0000256" key="1">
    <source>
        <dbReference type="SAM" id="Phobius"/>
    </source>
</evidence>
<feature type="transmembrane region" description="Helical" evidence="1">
    <location>
        <begin position="99"/>
        <end position="119"/>
    </location>
</feature>
<comment type="caution">
    <text evidence="2">The sequence shown here is derived from an EMBL/GenBank/DDBJ whole genome shotgun (WGS) entry which is preliminary data.</text>
</comment>
<dbReference type="InterPro" id="IPR010721">
    <property type="entry name" value="UstE-like"/>
</dbReference>
<evidence type="ECO:0000313" key="2">
    <source>
        <dbReference type="EMBL" id="MDC8755651.1"/>
    </source>
</evidence>
<proteinExistence type="predicted"/>
<keyword evidence="1" id="KW-0472">Membrane</keyword>
<feature type="transmembrane region" description="Helical" evidence="1">
    <location>
        <begin position="66"/>
        <end position="87"/>
    </location>
</feature>
<keyword evidence="1" id="KW-0812">Transmembrane</keyword>
<name>A0ABT5JUC2_9SPHN</name>
<keyword evidence="1" id="KW-1133">Transmembrane helix</keyword>
<feature type="transmembrane region" description="Helical" evidence="1">
    <location>
        <begin position="32"/>
        <end position="54"/>
    </location>
</feature>
<dbReference type="EMBL" id="JAQQXQ010000012">
    <property type="protein sequence ID" value="MDC8755651.1"/>
    <property type="molecule type" value="Genomic_DNA"/>
</dbReference>
<accession>A0ABT5JUC2</accession>
<dbReference type="Gene3D" id="1.20.120.1630">
    <property type="match status" value="1"/>
</dbReference>
<dbReference type="RefSeq" id="WP_273678863.1">
    <property type="nucleotide sequence ID" value="NZ_JAQQXQ010000012.1"/>
</dbReference>
<evidence type="ECO:0000313" key="3">
    <source>
        <dbReference type="Proteomes" id="UP001216558"/>
    </source>
</evidence>
<dbReference type="Proteomes" id="UP001216558">
    <property type="component" value="Unassembled WGS sequence"/>
</dbReference>